<dbReference type="AlphaFoldDB" id="A0A4R1S2F4"/>
<dbReference type="PANTHER" id="PTHR32329">
    <property type="entry name" value="BIFUNCTIONAL PROTEIN [INCLUDES 2-HYDROXYACYL-COA DEHYDRATASE (N-TER) AND ITS ACTIVATOR DOMAIN (C_TERM)-RELATED"/>
    <property type="match status" value="1"/>
</dbReference>
<proteinExistence type="predicted"/>
<dbReference type="Pfam" id="PF09989">
    <property type="entry name" value="DUF2229"/>
    <property type="match status" value="1"/>
</dbReference>
<dbReference type="InterPro" id="IPR018709">
    <property type="entry name" value="CoA_activase_DUF2229"/>
</dbReference>
<accession>A0A4R1S2F4</accession>
<dbReference type="RefSeq" id="WP_132013357.1">
    <property type="nucleotide sequence ID" value="NZ_SLUN01000005.1"/>
</dbReference>
<name>A0A4R1S2F4_HYDET</name>
<dbReference type="EMBL" id="SLUN01000005">
    <property type="protein sequence ID" value="TCL73199.1"/>
    <property type="molecule type" value="Genomic_DNA"/>
</dbReference>
<dbReference type="Gene3D" id="3.40.50.11900">
    <property type="match status" value="1"/>
</dbReference>
<keyword evidence="2" id="KW-0418">Kinase</keyword>
<dbReference type="OrthoDB" id="9780120at2"/>
<keyword evidence="3" id="KW-1185">Reference proteome</keyword>
<dbReference type="GO" id="GO:0016301">
    <property type="term" value="F:kinase activity"/>
    <property type="evidence" value="ECO:0007669"/>
    <property type="project" value="UniProtKB-KW"/>
</dbReference>
<keyword evidence="2" id="KW-0808">Transferase</keyword>
<evidence type="ECO:0000313" key="2">
    <source>
        <dbReference type="EMBL" id="TCL73199.1"/>
    </source>
</evidence>
<comment type="caution">
    <text evidence="2">The sequence shown here is derived from an EMBL/GenBank/DDBJ whole genome shotgun (WGS) entry which is preliminary data.</text>
</comment>
<sequence>MRIGIPNTLFAAYHLPYWRHFLMECGAEVVLSPPSESAMADRGGKLIPPEFCIPVKIFMGHILSLLEQGVDLILVPRMNSRVKDNFFCPKFIGLPEIVKYAIRETDGRLLIPEVSCNGSHIRMLQLPGQPLAPPGWMRRAEQRANAAWEQLLARCRRERLILPEACRESRPAPGAAQLRIGLLGYAYNLYDPWISKGIPAKLTGLGASVLTWEMLPTDRIERGLRALRRPVYWNFGRTLLGTGLHFLAAPELDGIVYVSTFGCGPDSVVLKWLSLEAAERQKPFLSLSLDEHAEDSHLQTRLEAFCDMLSAKKEEHAV</sequence>
<evidence type="ECO:0000313" key="3">
    <source>
        <dbReference type="Proteomes" id="UP000295008"/>
    </source>
</evidence>
<dbReference type="PANTHER" id="PTHR32329:SF2">
    <property type="entry name" value="BIFUNCTIONAL PROTEIN [INCLUDES 2-HYDROXYACYL-COA DEHYDRATASE (N-TER) AND ITS ACTIVATOR DOMAIN (C_TERM)"/>
    <property type="match status" value="1"/>
</dbReference>
<protein>
    <submittedName>
        <fullName evidence="2">Putative nucleotide-binding protein (Sugar kinase/HSP70/actin superfamily)</fullName>
    </submittedName>
</protein>
<dbReference type="InterPro" id="IPR051805">
    <property type="entry name" value="Dehydratase_Activator_Redct"/>
</dbReference>
<gene>
    <name evidence="2" type="ORF">EDC14_100561</name>
</gene>
<organism evidence="2 3">
    <name type="scientific">Hydrogenispora ethanolica</name>
    <dbReference type="NCBI Taxonomy" id="1082276"/>
    <lineage>
        <taxon>Bacteria</taxon>
        <taxon>Bacillati</taxon>
        <taxon>Bacillota</taxon>
        <taxon>Hydrogenispora</taxon>
    </lineage>
</organism>
<feature type="domain" description="DUF2229" evidence="1">
    <location>
        <begin position="2"/>
        <end position="215"/>
    </location>
</feature>
<reference evidence="2 3" key="1">
    <citation type="submission" date="2019-03" db="EMBL/GenBank/DDBJ databases">
        <title>Genomic Encyclopedia of Type Strains, Phase IV (KMG-IV): sequencing the most valuable type-strain genomes for metagenomic binning, comparative biology and taxonomic classification.</title>
        <authorList>
            <person name="Goeker M."/>
        </authorList>
    </citation>
    <scope>NUCLEOTIDE SEQUENCE [LARGE SCALE GENOMIC DNA]</scope>
    <source>
        <strain evidence="2 3">LX-B</strain>
    </source>
</reference>
<evidence type="ECO:0000259" key="1">
    <source>
        <dbReference type="Pfam" id="PF09989"/>
    </source>
</evidence>
<dbReference type="Proteomes" id="UP000295008">
    <property type="component" value="Unassembled WGS sequence"/>
</dbReference>